<comment type="catalytic activity">
    <reaction evidence="5">
        <text>N,N-dimethyl-1,4-phenylenediamine + anthranilate + 2 NAD(+) = 2-(4-dimethylaminophenyl)diazenylbenzoate + 2 NADH + 2 H(+)</text>
        <dbReference type="Rhea" id="RHEA:55872"/>
        <dbReference type="ChEBI" id="CHEBI:15378"/>
        <dbReference type="ChEBI" id="CHEBI:15783"/>
        <dbReference type="ChEBI" id="CHEBI:16567"/>
        <dbReference type="ChEBI" id="CHEBI:57540"/>
        <dbReference type="ChEBI" id="CHEBI:57945"/>
        <dbReference type="ChEBI" id="CHEBI:71579"/>
        <dbReference type="EC" id="1.7.1.17"/>
    </reaction>
    <physiologicalReaction direction="right-to-left" evidence="5">
        <dbReference type="Rhea" id="RHEA:55874"/>
    </physiologicalReaction>
</comment>
<evidence type="ECO:0000256" key="6">
    <source>
        <dbReference type="HAMAP-Rule" id="MF_01216"/>
    </source>
</evidence>
<evidence type="ECO:0000256" key="3">
    <source>
        <dbReference type="ARBA" id="ARBA00023002"/>
    </source>
</evidence>
<dbReference type="InterPro" id="IPR003680">
    <property type="entry name" value="Flavodoxin_fold"/>
</dbReference>
<accession>A0ABN3L271</accession>
<name>A0ABN3L271_9ACTN</name>
<comment type="similarity">
    <text evidence="6">Belongs to the azoreductase type 1 family.</text>
</comment>
<sequence length="218" mass="23257">MARLLHIDSSATPGGSVSREVAATFRKAWDAAHPGSVVTYRDVAAEPVPHLDSDGIASRFVPVERRDAAQRAAAAVQDALVAELVSADAYLFSVPMYNWSVPSTFKAWLDHVIVPGRTTAFGNEPQSVRGRPATVVLATGGAYGPSSSRSDWDFATPYLYKVLRDGLGLETEIVRVELTLAHSNPAMADLRGAADANRLEAHSAVEHRARALAARLAG</sequence>
<reference evidence="8 9" key="1">
    <citation type="journal article" date="2019" name="Int. J. Syst. Evol. Microbiol.">
        <title>The Global Catalogue of Microorganisms (GCM) 10K type strain sequencing project: providing services to taxonomists for standard genome sequencing and annotation.</title>
        <authorList>
            <consortium name="The Broad Institute Genomics Platform"/>
            <consortium name="The Broad Institute Genome Sequencing Center for Infectious Disease"/>
            <person name="Wu L."/>
            <person name="Ma J."/>
        </authorList>
    </citation>
    <scope>NUCLEOTIDE SEQUENCE [LARGE SCALE GENOMIC DNA]</scope>
    <source>
        <strain evidence="8 9">JCM 6307</strain>
    </source>
</reference>
<keyword evidence="4 6" id="KW-0520">NAD</keyword>
<evidence type="ECO:0000256" key="5">
    <source>
        <dbReference type="ARBA" id="ARBA00048542"/>
    </source>
</evidence>
<comment type="caution">
    <text evidence="6">Lacks conserved residue(s) required for the propagation of feature annotation.</text>
</comment>
<feature type="binding site" evidence="6">
    <location>
        <begin position="16"/>
        <end position="18"/>
    </location>
    <ligand>
        <name>FMN</name>
        <dbReference type="ChEBI" id="CHEBI:58210"/>
    </ligand>
</feature>
<proteinExistence type="inferred from homology"/>
<comment type="caution">
    <text evidence="8">The sequence shown here is derived from an EMBL/GenBank/DDBJ whole genome shotgun (WGS) entry which is preliminary data.</text>
</comment>
<comment type="subunit">
    <text evidence="6">Homodimer.</text>
</comment>
<comment type="catalytic activity">
    <reaction evidence="6">
        <text>2 a quinone + NADH + H(+) = 2 a 1,4-benzosemiquinone + NAD(+)</text>
        <dbReference type="Rhea" id="RHEA:65952"/>
        <dbReference type="ChEBI" id="CHEBI:15378"/>
        <dbReference type="ChEBI" id="CHEBI:57540"/>
        <dbReference type="ChEBI" id="CHEBI:57945"/>
        <dbReference type="ChEBI" id="CHEBI:132124"/>
        <dbReference type="ChEBI" id="CHEBI:134225"/>
    </reaction>
</comment>
<evidence type="ECO:0000259" key="7">
    <source>
        <dbReference type="Pfam" id="PF02525"/>
    </source>
</evidence>
<dbReference type="InterPro" id="IPR050104">
    <property type="entry name" value="FMN-dep_NADH:Q_OxRdtase_AzoR1"/>
</dbReference>
<dbReference type="PANTHER" id="PTHR43741:SF4">
    <property type="entry name" value="FMN-DEPENDENT NADH:QUINONE OXIDOREDUCTASE"/>
    <property type="match status" value="1"/>
</dbReference>
<keyword evidence="9" id="KW-1185">Reference proteome</keyword>
<dbReference type="EC" id="1.6.5.-" evidence="6"/>
<dbReference type="EC" id="1.7.1.17" evidence="6"/>
<gene>
    <name evidence="6" type="primary">azoR</name>
    <name evidence="8" type="ORF">GCM10010406_10800</name>
</gene>
<dbReference type="PANTHER" id="PTHR43741">
    <property type="entry name" value="FMN-DEPENDENT NADH-AZOREDUCTASE 1"/>
    <property type="match status" value="1"/>
</dbReference>
<comment type="cofactor">
    <cofactor evidence="6">
        <name>FMN</name>
        <dbReference type="ChEBI" id="CHEBI:58210"/>
    </cofactor>
    <text evidence="6">Binds 1 FMN per subunit.</text>
</comment>
<comment type="function">
    <text evidence="6">Quinone reductase that provides resistance to thiol-specific stress caused by electrophilic quinones.</text>
</comment>
<dbReference type="EMBL" id="BAAATA010000004">
    <property type="protein sequence ID" value="GAA2476464.1"/>
    <property type="molecule type" value="Genomic_DNA"/>
</dbReference>
<feature type="binding site" evidence="6">
    <location>
        <position position="10"/>
    </location>
    <ligand>
        <name>FMN</name>
        <dbReference type="ChEBI" id="CHEBI:58210"/>
    </ligand>
</feature>
<evidence type="ECO:0000313" key="8">
    <source>
        <dbReference type="EMBL" id="GAA2476464.1"/>
    </source>
</evidence>
<dbReference type="RefSeq" id="WP_344381940.1">
    <property type="nucleotide sequence ID" value="NZ_BAAATA010000004.1"/>
</dbReference>
<dbReference type="HAMAP" id="MF_01216">
    <property type="entry name" value="Azoreductase_type1"/>
    <property type="match status" value="1"/>
</dbReference>
<evidence type="ECO:0000256" key="1">
    <source>
        <dbReference type="ARBA" id="ARBA00022630"/>
    </source>
</evidence>
<dbReference type="Gene3D" id="3.40.50.360">
    <property type="match status" value="1"/>
</dbReference>
<keyword evidence="2 6" id="KW-0288">FMN</keyword>
<dbReference type="Pfam" id="PF02525">
    <property type="entry name" value="Flavodoxin_2"/>
    <property type="match status" value="1"/>
</dbReference>
<keyword evidence="3 6" id="KW-0560">Oxidoreductase</keyword>
<evidence type="ECO:0000313" key="9">
    <source>
        <dbReference type="Proteomes" id="UP001501358"/>
    </source>
</evidence>
<protein>
    <recommendedName>
        <fullName evidence="6">FMN dependent NADH:quinone oxidoreductase</fullName>
        <ecNumber evidence="6">1.6.5.-</ecNumber>
    </recommendedName>
    <alternativeName>
        <fullName evidence="6">Azo-dye reductase</fullName>
    </alternativeName>
    <alternativeName>
        <fullName evidence="6">FMN-dependent NADH-azo compound oxidoreductase</fullName>
    </alternativeName>
    <alternativeName>
        <fullName evidence="6">FMN-dependent NADH-azoreductase</fullName>
        <ecNumber evidence="6">1.7.1.17</ecNumber>
    </alternativeName>
</protein>
<organism evidence="8 9">
    <name type="scientific">Streptomyces thermolineatus</name>
    <dbReference type="NCBI Taxonomy" id="44033"/>
    <lineage>
        <taxon>Bacteria</taxon>
        <taxon>Bacillati</taxon>
        <taxon>Actinomycetota</taxon>
        <taxon>Actinomycetes</taxon>
        <taxon>Kitasatosporales</taxon>
        <taxon>Streptomycetaceae</taxon>
        <taxon>Streptomyces</taxon>
    </lineage>
</organism>
<comment type="function">
    <text evidence="6">Also exhibits azoreductase activity. Catalyzes the reductive cleavage of the azo bond in aromatic azo compounds to the corresponding amines.</text>
</comment>
<dbReference type="Proteomes" id="UP001501358">
    <property type="component" value="Unassembled WGS sequence"/>
</dbReference>
<evidence type="ECO:0000256" key="2">
    <source>
        <dbReference type="ARBA" id="ARBA00022643"/>
    </source>
</evidence>
<dbReference type="SUPFAM" id="SSF52218">
    <property type="entry name" value="Flavoproteins"/>
    <property type="match status" value="1"/>
</dbReference>
<keyword evidence="1 6" id="KW-0285">Flavoprotein</keyword>
<feature type="domain" description="Flavodoxin-like fold" evidence="7">
    <location>
        <begin position="3"/>
        <end position="164"/>
    </location>
</feature>
<dbReference type="InterPro" id="IPR029039">
    <property type="entry name" value="Flavoprotein-like_sf"/>
</dbReference>
<dbReference type="InterPro" id="IPR023048">
    <property type="entry name" value="NADH:quinone_OxRdtase_FMN_depd"/>
</dbReference>
<evidence type="ECO:0000256" key="4">
    <source>
        <dbReference type="ARBA" id="ARBA00023027"/>
    </source>
</evidence>